<gene>
    <name evidence="2" type="ORF">IBL26_25080</name>
</gene>
<feature type="domain" description="N-acetyltransferase" evidence="1">
    <location>
        <begin position="1"/>
        <end position="147"/>
    </location>
</feature>
<dbReference type="SUPFAM" id="SSF55729">
    <property type="entry name" value="Acyl-CoA N-acyltransferases (Nat)"/>
    <property type="match status" value="1"/>
</dbReference>
<organism evidence="2 3">
    <name type="scientific">Teichococcus aerophilus</name>
    <dbReference type="NCBI Taxonomy" id="1224513"/>
    <lineage>
        <taxon>Bacteria</taxon>
        <taxon>Pseudomonadati</taxon>
        <taxon>Pseudomonadota</taxon>
        <taxon>Alphaproteobacteria</taxon>
        <taxon>Acetobacterales</taxon>
        <taxon>Roseomonadaceae</taxon>
        <taxon>Roseomonas</taxon>
    </lineage>
</organism>
<dbReference type="RefSeq" id="WP_187787229.1">
    <property type="nucleotide sequence ID" value="NZ_JACTVA010000106.1"/>
</dbReference>
<reference evidence="2 3" key="1">
    <citation type="journal article" date="2013" name="Int. J. Syst. Evol. Microbiol.">
        <title>Roseomonas aerophila sp. nov., isolated from air.</title>
        <authorList>
            <person name="Kim S.J."/>
            <person name="Weon H.Y."/>
            <person name="Ahn J.H."/>
            <person name="Hong S.B."/>
            <person name="Seok S.J."/>
            <person name="Whang K.S."/>
            <person name="Kwon S.W."/>
        </authorList>
    </citation>
    <scope>NUCLEOTIDE SEQUENCE [LARGE SCALE GENOMIC DNA]</scope>
    <source>
        <strain evidence="2 3">NBRC 108923</strain>
    </source>
</reference>
<comment type="caution">
    <text evidence="2">The sequence shown here is derived from an EMBL/GenBank/DDBJ whole genome shotgun (WGS) entry which is preliminary data.</text>
</comment>
<accession>A0ABR7RUZ5</accession>
<name>A0ABR7RUZ5_9PROT</name>
<dbReference type="PROSITE" id="PS51186">
    <property type="entry name" value="GNAT"/>
    <property type="match status" value="1"/>
</dbReference>
<dbReference type="Gene3D" id="3.40.630.30">
    <property type="match status" value="1"/>
</dbReference>
<evidence type="ECO:0000313" key="3">
    <source>
        <dbReference type="Proteomes" id="UP000626026"/>
    </source>
</evidence>
<dbReference type="Pfam" id="PF00583">
    <property type="entry name" value="Acetyltransf_1"/>
    <property type="match status" value="1"/>
</dbReference>
<proteinExistence type="predicted"/>
<dbReference type="InterPro" id="IPR016181">
    <property type="entry name" value="Acyl_CoA_acyltransferase"/>
</dbReference>
<dbReference type="EMBL" id="JACTVA010000106">
    <property type="protein sequence ID" value="MBC9210118.1"/>
    <property type="molecule type" value="Genomic_DNA"/>
</dbReference>
<protein>
    <submittedName>
        <fullName evidence="2">GNAT family N-acetyltransferase</fullName>
    </submittedName>
</protein>
<keyword evidence="3" id="KW-1185">Reference proteome</keyword>
<evidence type="ECO:0000313" key="2">
    <source>
        <dbReference type="EMBL" id="MBC9210118.1"/>
    </source>
</evidence>
<dbReference type="Proteomes" id="UP000626026">
    <property type="component" value="Unassembled WGS sequence"/>
</dbReference>
<evidence type="ECO:0000259" key="1">
    <source>
        <dbReference type="PROSITE" id="PS51186"/>
    </source>
</evidence>
<sequence>MPATTDSPAFEVTADGDPAIGAALLQGLFDHNRAFVGPDDTRPLAVLVRDPATGAVRGGLNGRTRYSWLYVDNFFLPDDLRGGGLGARLLAAAEAEARARGCIGAYLDTNSFQAPAFYEKQGYVRFGTLTDYPAPGQAKLYYAKRFATA</sequence>
<dbReference type="InterPro" id="IPR000182">
    <property type="entry name" value="GNAT_dom"/>
</dbReference>